<name>A0A4Z0Q9R4_9BACT</name>
<evidence type="ECO:0000313" key="1">
    <source>
        <dbReference type="EMBL" id="TGE25472.1"/>
    </source>
</evidence>
<gene>
    <name evidence="1" type="ORF">E5K00_09860</name>
</gene>
<dbReference type="RefSeq" id="WP_135463050.1">
    <property type="nucleotide sequence ID" value="NZ_SRLC01000001.1"/>
</dbReference>
<dbReference type="OrthoDB" id="661524at2"/>
<evidence type="ECO:0000313" key="2">
    <source>
        <dbReference type="Proteomes" id="UP000297549"/>
    </source>
</evidence>
<organism evidence="1 2">
    <name type="scientific">Hymenobacter aquaticus</name>
    <dbReference type="NCBI Taxonomy" id="1867101"/>
    <lineage>
        <taxon>Bacteria</taxon>
        <taxon>Pseudomonadati</taxon>
        <taxon>Bacteroidota</taxon>
        <taxon>Cytophagia</taxon>
        <taxon>Cytophagales</taxon>
        <taxon>Hymenobacteraceae</taxon>
        <taxon>Hymenobacter</taxon>
    </lineage>
</organism>
<proteinExistence type="predicted"/>
<sequence length="109" mass="11723">MSVFDGNEGTIVNQTVAAGMTHNYRECPDGDKPVYNAQFFGVNKLRALMDDCGDDFIGLRIYNGIDDAGNPTLVLVGAKADQNDMYDRTMLASGPRCPNCCATASPLNP</sequence>
<dbReference type="Proteomes" id="UP000297549">
    <property type="component" value="Unassembled WGS sequence"/>
</dbReference>
<accession>A0A4Z0Q9R4</accession>
<dbReference type="EMBL" id="SRLC01000001">
    <property type="protein sequence ID" value="TGE25472.1"/>
    <property type="molecule type" value="Genomic_DNA"/>
</dbReference>
<keyword evidence="2" id="KW-1185">Reference proteome</keyword>
<reference evidence="1 2" key="1">
    <citation type="submission" date="2019-04" db="EMBL/GenBank/DDBJ databases">
        <authorList>
            <person name="Feng G."/>
            <person name="Zhang J."/>
            <person name="Zhu H."/>
        </authorList>
    </citation>
    <scope>NUCLEOTIDE SEQUENCE [LARGE SCALE GENOMIC DNA]</scope>
    <source>
        <strain evidence="1 2">JCM 31653</strain>
    </source>
</reference>
<comment type="caution">
    <text evidence="1">The sequence shown here is derived from an EMBL/GenBank/DDBJ whole genome shotgun (WGS) entry which is preliminary data.</text>
</comment>
<dbReference type="AlphaFoldDB" id="A0A4Z0Q9R4"/>
<protein>
    <submittedName>
        <fullName evidence="1">Uncharacterized protein</fullName>
    </submittedName>
</protein>